<accession>A0A7J7KMM4</accession>
<sequence length="96" mass="10969">MKVLPNSVTFIDEGFKQPTEDELLTFIKGKGMDKHQMPARILYFDKFPSTQNSRKISKPGVKEAIMKRVEADPNAGITQWYKKLCDTVTSGFEEKL</sequence>
<reference evidence="1" key="1">
    <citation type="submission" date="2020-06" db="EMBL/GenBank/DDBJ databases">
        <title>Draft genome of Bugula neritina, a colonial animal packing powerful symbionts and potential medicines.</title>
        <authorList>
            <person name="Rayko M."/>
        </authorList>
    </citation>
    <scope>NUCLEOTIDE SEQUENCE [LARGE SCALE GENOMIC DNA]</scope>
    <source>
        <strain evidence="1">Kwan_BN1</strain>
    </source>
</reference>
<protein>
    <submittedName>
        <fullName evidence="1">Uncharacterized protein</fullName>
    </submittedName>
</protein>
<dbReference type="EMBL" id="VXIV02000268">
    <property type="protein sequence ID" value="KAF6039396.1"/>
    <property type="molecule type" value="Genomic_DNA"/>
</dbReference>
<name>A0A7J7KMM4_BUGNE</name>
<comment type="caution">
    <text evidence="1">The sequence shown here is derived from an EMBL/GenBank/DDBJ whole genome shotgun (WGS) entry which is preliminary data.</text>
</comment>
<keyword evidence="2" id="KW-1185">Reference proteome</keyword>
<gene>
    <name evidence="1" type="ORF">EB796_002302</name>
</gene>
<evidence type="ECO:0000313" key="2">
    <source>
        <dbReference type="Proteomes" id="UP000593567"/>
    </source>
</evidence>
<organism evidence="1 2">
    <name type="scientific">Bugula neritina</name>
    <name type="common">Brown bryozoan</name>
    <name type="synonym">Sertularia neritina</name>
    <dbReference type="NCBI Taxonomy" id="10212"/>
    <lineage>
        <taxon>Eukaryota</taxon>
        <taxon>Metazoa</taxon>
        <taxon>Spiralia</taxon>
        <taxon>Lophotrochozoa</taxon>
        <taxon>Bryozoa</taxon>
        <taxon>Gymnolaemata</taxon>
        <taxon>Cheilostomatida</taxon>
        <taxon>Flustrina</taxon>
        <taxon>Buguloidea</taxon>
        <taxon>Bugulidae</taxon>
        <taxon>Bugula</taxon>
    </lineage>
</organism>
<proteinExistence type="predicted"/>
<dbReference type="AlphaFoldDB" id="A0A7J7KMM4"/>
<evidence type="ECO:0000313" key="1">
    <source>
        <dbReference type="EMBL" id="KAF6039396.1"/>
    </source>
</evidence>
<dbReference type="Proteomes" id="UP000593567">
    <property type="component" value="Unassembled WGS sequence"/>
</dbReference>